<reference evidence="2 3" key="1">
    <citation type="submission" date="2018-08" db="EMBL/GenBank/DDBJ databases">
        <title>Genome and evolution of the arbuscular mycorrhizal fungus Diversispora epigaea (formerly Glomus versiforme) and its bacterial endosymbionts.</title>
        <authorList>
            <person name="Sun X."/>
            <person name="Fei Z."/>
            <person name="Harrison M."/>
        </authorList>
    </citation>
    <scope>NUCLEOTIDE SEQUENCE [LARGE SCALE GENOMIC DNA]</scope>
    <source>
        <strain evidence="2 3">IT104</strain>
    </source>
</reference>
<name>A0A397J9R7_9GLOM</name>
<organism evidence="2 3">
    <name type="scientific">Diversispora epigaea</name>
    <dbReference type="NCBI Taxonomy" id="1348612"/>
    <lineage>
        <taxon>Eukaryota</taxon>
        <taxon>Fungi</taxon>
        <taxon>Fungi incertae sedis</taxon>
        <taxon>Mucoromycota</taxon>
        <taxon>Glomeromycotina</taxon>
        <taxon>Glomeromycetes</taxon>
        <taxon>Diversisporales</taxon>
        <taxon>Diversisporaceae</taxon>
        <taxon>Diversispora</taxon>
    </lineage>
</organism>
<dbReference type="Proteomes" id="UP000266861">
    <property type="component" value="Unassembled WGS sequence"/>
</dbReference>
<dbReference type="OrthoDB" id="2353207at2759"/>
<evidence type="ECO:0000259" key="1">
    <source>
        <dbReference type="Pfam" id="PF07707"/>
    </source>
</evidence>
<dbReference type="Gene3D" id="1.25.40.420">
    <property type="match status" value="1"/>
</dbReference>
<evidence type="ECO:0000313" key="3">
    <source>
        <dbReference type="Proteomes" id="UP000266861"/>
    </source>
</evidence>
<dbReference type="AlphaFoldDB" id="A0A397J9R7"/>
<feature type="domain" description="BACK" evidence="1">
    <location>
        <begin position="55"/>
        <end position="95"/>
    </location>
</feature>
<accession>A0A397J9R7</accession>
<gene>
    <name evidence="2" type="ORF">Glove_87g176</name>
</gene>
<dbReference type="EMBL" id="PQFF01000083">
    <property type="protein sequence ID" value="RHZ83792.1"/>
    <property type="molecule type" value="Genomic_DNA"/>
</dbReference>
<protein>
    <recommendedName>
        <fullName evidence="1">BACK domain-containing protein</fullName>
    </recommendedName>
</protein>
<keyword evidence="3" id="KW-1185">Reference proteome</keyword>
<sequence length="98" mass="11845">MLMKLKLKELSVKLESYLVESKDSWVKRHFSFVYHSIFDRNKFEGLKKFYNDVILNLIFKSEDFTSLQETALISILKTDDLKVEEIKFWDYVIKWEIA</sequence>
<comment type="caution">
    <text evidence="2">The sequence shown here is derived from an EMBL/GenBank/DDBJ whole genome shotgun (WGS) entry which is preliminary data.</text>
</comment>
<dbReference type="InterPro" id="IPR011705">
    <property type="entry name" value="BACK"/>
</dbReference>
<evidence type="ECO:0000313" key="2">
    <source>
        <dbReference type="EMBL" id="RHZ83792.1"/>
    </source>
</evidence>
<dbReference type="Pfam" id="PF07707">
    <property type="entry name" value="BACK"/>
    <property type="match status" value="1"/>
</dbReference>
<proteinExistence type="predicted"/>